<dbReference type="InterPro" id="IPR019127">
    <property type="entry name" value="Exosortase"/>
</dbReference>
<reference evidence="9 10" key="1">
    <citation type="submission" date="2019-03" db="EMBL/GenBank/DDBJ databases">
        <title>Single cell metagenomics reveals metabolic interactions within the superorganism composed of flagellate Streblomastix strix and complex community of Bacteroidetes bacteria on its surface.</title>
        <authorList>
            <person name="Treitli S.C."/>
            <person name="Kolisko M."/>
            <person name="Husnik F."/>
            <person name="Keeling P."/>
            <person name="Hampl V."/>
        </authorList>
    </citation>
    <scope>NUCLEOTIDE SEQUENCE [LARGE SCALE GENOMIC DNA]</scope>
    <source>
        <strain evidence="9">St1</strain>
    </source>
</reference>
<evidence type="ECO:0008006" key="11">
    <source>
        <dbReference type="Google" id="ProtNLM"/>
    </source>
</evidence>
<evidence type="ECO:0000256" key="4">
    <source>
        <dbReference type="ARBA" id="ARBA00022692"/>
    </source>
</evidence>
<keyword evidence="5" id="KW-0378">Hydrolase</keyword>
<keyword evidence="2" id="KW-1003">Cell membrane</keyword>
<evidence type="ECO:0000256" key="5">
    <source>
        <dbReference type="ARBA" id="ARBA00022801"/>
    </source>
</evidence>
<protein>
    <recommendedName>
        <fullName evidence="11">Exosortase/archaeosortase family protein</fullName>
    </recommendedName>
</protein>
<feature type="transmembrane region" description="Helical" evidence="8">
    <location>
        <begin position="186"/>
        <end position="207"/>
    </location>
</feature>
<dbReference type="GO" id="GO:0008233">
    <property type="term" value="F:peptidase activity"/>
    <property type="evidence" value="ECO:0007669"/>
    <property type="project" value="UniProtKB-KW"/>
</dbReference>
<dbReference type="EMBL" id="SNRX01000034">
    <property type="protein sequence ID" value="KAA6300992.1"/>
    <property type="molecule type" value="Genomic_DNA"/>
</dbReference>
<keyword evidence="7 8" id="KW-0472">Membrane</keyword>
<proteinExistence type="predicted"/>
<dbReference type="NCBIfam" id="TIGR04178">
    <property type="entry name" value="exo_archaeo"/>
    <property type="match status" value="1"/>
</dbReference>
<gene>
    <name evidence="9" type="ORF">EZS26_002844</name>
</gene>
<comment type="subcellular location">
    <subcellularLocation>
        <location evidence="1">Cell membrane</location>
        <topology evidence="1">Multi-pass membrane protein</topology>
    </subcellularLocation>
</comment>
<name>A0A5M8NVV7_9BACT</name>
<dbReference type="AlphaFoldDB" id="A0A5M8NVV7"/>
<dbReference type="GO" id="GO:0005886">
    <property type="term" value="C:plasma membrane"/>
    <property type="evidence" value="ECO:0007669"/>
    <property type="project" value="UniProtKB-SubCell"/>
</dbReference>
<evidence type="ECO:0000256" key="1">
    <source>
        <dbReference type="ARBA" id="ARBA00004651"/>
    </source>
</evidence>
<accession>A0A5M8NVV7</accession>
<organism evidence="9 10">
    <name type="scientific">Candidatus Ordinivivax streblomastigis</name>
    <dbReference type="NCBI Taxonomy" id="2540710"/>
    <lineage>
        <taxon>Bacteria</taxon>
        <taxon>Pseudomonadati</taxon>
        <taxon>Bacteroidota</taxon>
        <taxon>Bacteroidia</taxon>
        <taxon>Bacteroidales</taxon>
        <taxon>Candidatus Ordinivivax</taxon>
    </lineage>
</organism>
<keyword evidence="6 8" id="KW-1133">Transmembrane helix</keyword>
<feature type="transmembrane region" description="Helical" evidence="8">
    <location>
        <begin position="110"/>
        <end position="134"/>
    </location>
</feature>
<feature type="transmembrane region" description="Helical" evidence="8">
    <location>
        <begin position="146"/>
        <end position="166"/>
    </location>
</feature>
<evidence type="ECO:0000256" key="6">
    <source>
        <dbReference type="ARBA" id="ARBA00022989"/>
    </source>
</evidence>
<evidence type="ECO:0000256" key="8">
    <source>
        <dbReference type="SAM" id="Phobius"/>
    </source>
</evidence>
<evidence type="ECO:0000256" key="7">
    <source>
        <dbReference type="ARBA" id="ARBA00023136"/>
    </source>
</evidence>
<dbReference type="Proteomes" id="UP000324575">
    <property type="component" value="Unassembled WGS sequence"/>
</dbReference>
<evidence type="ECO:0000256" key="3">
    <source>
        <dbReference type="ARBA" id="ARBA00022670"/>
    </source>
</evidence>
<feature type="transmembrane region" description="Helical" evidence="8">
    <location>
        <begin position="12"/>
        <end position="32"/>
    </location>
</feature>
<evidence type="ECO:0000313" key="9">
    <source>
        <dbReference type="EMBL" id="KAA6300992.1"/>
    </source>
</evidence>
<sequence length="213" mass="25597">MNKKLLFIRQQLVPYEGILSFLFLLFFFWFAWEILVDGQLSFIHFPWEIESKAERDRALYFLGKDITPAWAHRFCQWLTNAAARFIHCFPNNQDLIVQDIYLTYPVNVSWFITIVVGCTGVKQMFIFSCILIFHRCSTLKKYQWNKVWYIPFGCMVLTAYNIIRIGSTVMLTKGHPERFDSLHDGIFRYIYYTIVFILWVIWEDVYVKRGERH</sequence>
<comment type="caution">
    <text evidence="9">The sequence shown here is derived from an EMBL/GenBank/DDBJ whole genome shotgun (WGS) entry which is preliminary data.</text>
</comment>
<dbReference type="InterPro" id="IPR026392">
    <property type="entry name" value="Exo/Archaeosortase_dom"/>
</dbReference>
<dbReference type="GO" id="GO:0006508">
    <property type="term" value="P:proteolysis"/>
    <property type="evidence" value="ECO:0007669"/>
    <property type="project" value="UniProtKB-KW"/>
</dbReference>
<keyword evidence="3" id="KW-0645">Protease</keyword>
<evidence type="ECO:0000313" key="10">
    <source>
        <dbReference type="Proteomes" id="UP000324575"/>
    </source>
</evidence>
<dbReference type="Pfam" id="PF09721">
    <property type="entry name" value="Exosortase_EpsH"/>
    <property type="match status" value="1"/>
</dbReference>
<keyword evidence="4 8" id="KW-0812">Transmembrane</keyword>
<evidence type="ECO:0000256" key="2">
    <source>
        <dbReference type="ARBA" id="ARBA00022475"/>
    </source>
</evidence>